<reference evidence="2 3" key="1">
    <citation type="submission" date="2019-03" db="EMBL/GenBank/DDBJ databases">
        <title>Single cell metagenomics reveals metabolic interactions within the superorganism composed of flagellate Streblomastix strix and complex community of Bacteroidetes bacteria on its surface.</title>
        <authorList>
            <person name="Treitli S.C."/>
            <person name="Kolisko M."/>
            <person name="Husnik F."/>
            <person name="Keeling P."/>
            <person name="Hampl V."/>
        </authorList>
    </citation>
    <scope>NUCLEOTIDE SEQUENCE [LARGE SCALE GENOMIC DNA]</scope>
    <source>
        <strain evidence="2">ST1C</strain>
    </source>
</reference>
<evidence type="ECO:0000313" key="3">
    <source>
        <dbReference type="Proteomes" id="UP000324800"/>
    </source>
</evidence>
<comment type="caution">
    <text evidence="2">The sequence shown here is derived from an EMBL/GenBank/DDBJ whole genome shotgun (WGS) entry which is preliminary data.</text>
</comment>
<name>A0A5J4UC65_9EUKA</name>
<proteinExistence type="predicted"/>
<feature type="region of interest" description="Disordered" evidence="1">
    <location>
        <begin position="97"/>
        <end position="121"/>
    </location>
</feature>
<accession>A0A5J4UC65</accession>
<organism evidence="2 3">
    <name type="scientific">Streblomastix strix</name>
    <dbReference type="NCBI Taxonomy" id="222440"/>
    <lineage>
        <taxon>Eukaryota</taxon>
        <taxon>Metamonada</taxon>
        <taxon>Preaxostyla</taxon>
        <taxon>Oxymonadida</taxon>
        <taxon>Streblomastigidae</taxon>
        <taxon>Streblomastix</taxon>
    </lineage>
</organism>
<sequence length="121" mass="13809">MPAEDTLANFDKQGDIMKLFGTESKKQMREVTKDQKSMESTTSINEQIVRISTISAVTGKMVTQSSFFDRNFSSQDGNQKWFYGNRGKIFETPQDSTVLDIPNIPPQAHKNQQRRVEMEGE</sequence>
<evidence type="ECO:0000256" key="1">
    <source>
        <dbReference type="SAM" id="MobiDB-lite"/>
    </source>
</evidence>
<gene>
    <name evidence="2" type="ORF">EZS28_037011</name>
</gene>
<dbReference type="AlphaFoldDB" id="A0A5J4UC65"/>
<evidence type="ECO:0000313" key="2">
    <source>
        <dbReference type="EMBL" id="KAA6367462.1"/>
    </source>
</evidence>
<dbReference type="Proteomes" id="UP000324800">
    <property type="component" value="Unassembled WGS sequence"/>
</dbReference>
<dbReference type="EMBL" id="SNRW01018308">
    <property type="protein sequence ID" value="KAA6367462.1"/>
    <property type="molecule type" value="Genomic_DNA"/>
</dbReference>
<protein>
    <submittedName>
        <fullName evidence="2">Uncharacterized protein</fullName>
    </submittedName>
</protein>